<dbReference type="InterPro" id="IPR011528">
    <property type="entry name" value="NERD"/>
</dbReference>
<dbReference type="AlphaFoldDB" id="B1ZMH3"/>
<accession>B1ZMH3</accession>
<dbReference type="OrthoDB" id="393237at2"/>
<dbReference type="Proteomes" id="UP000007013">
    <property type="component" value="Chromosome"/>
</dbReference>
<dbReference type="SUPFAM" id="SSF52540">
    <property type="entry name" value="P-loop containing nucleoside triphosphate hydrolases"/>
    <property type="match status" value="1"/>
</dbReference>
<keyword evidence="3" id="KW-1185">Reference proteome</keyword>
<protein>
    <recommendedName>
        <fullName evidence="1">NERD domain-containing protein</fullName>
    </recommendedName>
</protein>
<proteinExistence type="predicted"/>
<dbReference type="EMBL" id="CP001032">
    <property type="protein sequence ID" value="ACB74318.1"/>
    <property type="molecule type" value="Genomic_DNA"/>
</dbReference>
<reference evidence="2 3" key="1">
    <citation type="journal article" date="2011" name="J. Bacteriol.">
        <title>Genome sequence of the verrucomicrobium Opitutus terrae PB90-1, an abundant inhabitant of rice paddy soil ecosystems.</title>
        <authorList>
            <person name="van Passel M.W."/>
            <person name="Kant R."/>
            <person name="Palva A."/>
            <person name="Copeland A."/>
            <person name="Lucas S."/>
            <person name="Lapidus A."/>
            <person name="Glavina del Rio T."/>
            <person name="Pitluck S."/>
            <person name="Goltsman E."/>
            <person name="Clum A."/>
            <person name="Sun H."/>
            <person name="Schmutz J."/>
            <person name="Larimer F.W."/>
            <person name="Land M.L."/>
            <person name="Hauser L."/>
            <person name="Kyrpides N."/>
            <person name="Mikhailova N."/>
            <person name="Richardson P.P."/>
            <person name="Janssen P.H."/>
            <person name="de Vos W.M."/>
            <person name="Smidt H."/>
        </authorList>
    </citation>
    <scope>NUCLEOTIDE SEQUENCE [LARGE SCALE GENOMIC DNA]</scope>
    <source>
        <strain evidence="3">DSM 11246 / JCM 15787 / PB90-1</strain>
    </source>
</reference>
<dbReference type="RefSeq" id="WP_012373856.1">
    <property type="nucleotide sequence ID" value="NC_010571.1"/>
</dbReference>
<evidence type="ECO:0000313" key="3">
    <source>
        <dbReference type="Proteomes" id="UP000007013"/>
    </source>
</evidence>
<dbReference type="InterPro" id="IPR027417">
    <property type="entry name" value="P-loop_NTPase"/>
</dbReference>
<dbReference type="Gene3D" id="3.40.50.300">
    <property type="entry name" value="P-loop containing nucleotide triphosphate hydrolases"/>
    <property type="match status" value="1"/>
</dbReference>
<organism evidence="2 3">
    <name type="scientific">Opitutus terrae (strain DSM 11246 / JCM 15787 / PB90-1)</name>
    <dbReference type="NCBI Taxonomy" id="452637"/>
    <lineage>
        <taxon>Bacteria</taxon>
        <taxon>Pseudomonadati</taxon>
        <taxon>Verrucomicrobiota</taxon>
        <taxon>Opitutia</taxon>
        <taxon>Opitutales</taxon>
        <taxon>Opitutaceae</taxon>
        <taxon>Opitutus</taxon>
    </lineage>
</organism>
<sequence length="1128" mass="124405">MNPMPDTKIELYASGAAGETAEVAFFRELVARLKATGRKALVVCQPKLPRCTPDFFVATEFGAWTVDVKTIGGSLHGSRRDAEWRIRIRGVKAKRYPNLLTKMKQQREALLDDMRDAAKTIGAPVHNIKDHVAAVAAVWPKLPDGSACDRKPDQFGGYSVCDGDEAIRTITIGTLKVGWPLDLWRRFVLEHLRAVPVRTVDELCDPTLFEAVRCAEAYREEFVRCFRSQGGAFAPHRSFFEELRARVAVDGALLVHGASGLGKTAHLEACALELARAGTLPVFASAEVYDGSLEKLQEVGSAGYAPTSIKELLSHLPRLTAQRRILFVDGVDSVAEELRRTLISQIADQMDRGLWSLVVLSAKIENPDVDARLPLGKLAAPAMEGAHREAVFQAHRRPTGRTQWQERLLEVASDGFAVRALALADGVPDGSSLAEAIGSYVRSLLPQDQALVAAQISRVVAAAMENRFAQSLAVTEFDQIAAEVCRKEGAGLTLGDSVRRSRLFRQQGDRIRFQHERLQVFLAAQALDEGTADTAALLSLLIQARNRQYTRSVVGFPQRRTLVFFIAAWSLLEDDGLVPALVAGEFGVELRAAGVQAVREFLDRYCTYLGSHPQAIVFKERGEGIKPQPVLAADNAFFPSQPEEKFALRMLRCAEVVRTFTERIADVVLLEEQSLLRAAHPHAQTLRGRLQIVRKVVAADGIWAKEPMLLLRNFHQEWNQRLDDPLLEAIACIPTRGGTMMEIISLQAKLAASLEADEATAVLARWVALMDQSGFKAGRVFERYSDRMLFQNWDVLVEAHRNGGEFKVLLEKLVNEGLDTKILWDDTLLRFGAEIGVIDQESMESQTERILAGLRANSESWGENDLGVIASGKRHLFDRAVEFNEWEAWTEAWSKLSGVEKRAFAHDAIPSAGVEHSGMFESMLIGFLASEACIEPEDLIGVFRTLPWDGVMFGIGDAAACQMELATHWGIAGRPLPADAFRHTDYSEGDAAAWPVFVSLIHAVAGAEVGKAKALLTRLITEHPLVLPALLAAMMERRHDNHPLKKVAADILREFRMELARVAADACGRMEELRCVICPKHFPKARTVALIFQLCVDGNAETRAAVERHVDSPHYGQIAVAAMRAGAV</sequence>
<dbReference type="HOGENOM" id="CLU_279378_0_0_0"/>
<name>B1ZMH3_OPITP</name>
<feature type="domain" description="NERD" evidence="1">
    <location>
        <begin position="20"/>
        <end position="117"/>
    </location>
</feature>
<dbReference type="Pfam" id="PF08378">
    <property type="entry name" value="NERD"/>
    <property type="match status" value="1"/>
</dbReference>
<evidence type="ECO:0000259" key="1">
    <source>
        <dbReference type="Pfam" id="PF08378"/>
    </source>
</evidence>
<gene>
    <name evidence="2" type="ordered locus">Oter_1030</name>
</gene>
<evidence type="ECO:0000313" key="2">
    <source>
        <dbReference type="EMBL" id="ACB74318.1"/>
    </source>
</evidence>
<dbReference type="eggNOG" id="COG5635">
    <property type="taxonomic scope" value="Bacteria"/>
</dbReference>
<dbReference type="KEGG" id="ote:Oter_1030"/>